<dbReference type="PROSITE" id="PS50059">
    <property type="entry name" value="FKBP_PPIASE"/>
    <property type="match status" value="1"/>
</dbReference>
<keyword evidence="3 5" id="KW-0697">Rotamase</keyword>
<dbReference type="GO" id="GO:0003755">
    <property type="term" value="F:peptidyl-prolyl cis-trans isomerase activity"/>
    <property type="evidence" value="ECO:0007669"/>
    <property type="project" value="UniProtKB-UniRule"/>
</dbReference>
<comment type="similarity">
    <text evidence="2 6">Belongs to the FKBP-type PPIase family.</text>
</comment>
<dbReference type="Pfam" id="PF00254">
    <property type="entry name" value="FKBP_C"/>
    <property type="match status" value="1"/>
</dbReference>
<evidence type="ECO:0000256" key="7">
    <source>
        <dbReference type="SAM" id="MobiDB-lite"/>
    </source>
</evidence>
<reference evidence="9" key="2">
    <citation type="journal article" date="2018" name="MBio">
        <title>Insights into the evolution of host association through the isolation and characterization of a novel human periodontal pathobiont, Desulfobulbus oralis.</title>
        <authorList>
            <person name="Cross K.L."/>
            <person name="Chirania P."/>
            <person name="Xiong W."/>
            <person name="Beall C.J."/>
            <person name="Elkins J.G."/>
            <person name="Giannone R.J."/>
            <person name="Griffen A.L."/>
            <person name="Guss A.M."/>
            <person name="Hettich R.L."/>
            <person name="Joshi S.S."/>
            <person name="Mokrzan E.M."/>
            <person name="Martin R.K."/>
            <person name="Zhulin I.B."/>
            <person name="Leys E.J."/>
            <person name="Podar M."/>
        </authorList>
    </citation>
    <scope>NUCLEOTIDE SEQUENCE [LARGE SCALE GENOMIC DNA]</scope>
    <source>
        <strain evidence="9">ORNL</strain>
    </source>
</reference>
<evidence type="ECO:0000256" key="5">
    <source>
        <dbReference type="PROSITE-ProRule" id="PRU00277"/>
    </source>
</evidence>
<dbReference type="OrthoDB" id="9812109at2"/>
<evidence type="ECO:0000313" key="10">
    <source>
        <dbReference type="Proteomes" id="UP000239867"/>
    </source>
</evidence>
<comment type="catalytic activity">
    <reaction evidence="1 5 6">
        <text>[protein]-peptidylproline (omega=180) = [protein]-peptidylproline (omega=0)</text>
        <dbReference type="Rhea" id="RHEA:16237"/>
        <dbReference type="Rhea" id="RHEA-COMP:10747"/>
        <dbReference type="Rhea" id="RHEA-COMP:10748"/>
        <dbReference type="ChEBI" id="CHEBI:83833"/>
        <dbReference type="ChEBI" id="CHEBI:83834"/>
        <dbReference type="EC" id="5.2.1.8"/>
    </reaction>
</comment>
<dbReference type="PANTHER" id="PTHR43811:SF57">
    <property type="entry name" value="FKBP-TYPE PEPTIDYL-PROLYL CIS-TRANS ISOMERASE FKPA-RELATED"/>
    <property type="match status" value="1"/>
</dbReference>
<evidence type="ECO:0000256" key="4">
    <source>
        <dbReference type="ARBA" id="ARBA00023235"/>
    </source>
</evidence>
<dbReference type="InterPro" id="IPR000774">
    <property type="entry name" value="PPIase_FKBP_N"/>
</dbReference>
<gene>
    <name evidence="9" type="ORF">CAY53_10360</name>
</gene>
<proteinExistence type="inferred from homology"/>
<keyword evidence="10" id="KW-1185">Reference proteome</keyword>
<dbReference type="EMBL" id="CP021255">
    <property type="protein sequence ID" value="AVD71817.1"/>
    <property type="molecule type" value="Genomic_DNA"/>
</dbReference>
<reference evidence="9" key="1">
    <citation type="submission" date="2017-05" db="EMBL/GenBank/DDBJ databases">
        <authorList>
            <person name="Song R."/>
            <person name="Chenine A.L."/>
            <person name="Ruprecht R.M."/>
        </authorList>
    </citation>
    <scope>NUCLEOTIDE SEQUENCE</scope>
    <source>
        <strain evidence="9">ORNL</strain>
    </source>
</reference>
<feature type="domain" description="PPIase FKBP-type" evidence="8">
    <location>
        <begin position="169"/>
        <end position="255"/>
    </location>
</feature>
<keyword evidence="4 5" id="KW-0413">Isomerase</keyword>
<sequence>MLLTTGLAFAAGETTKAVGGAETAAAKTTAAAQDKAAGQDKPAATAVASKELQTEVQQYSYALGLSLGKYFKEMDEKFDLSLIHRGIEDSYDGAKPLISEEEAQKIQQDFAKRQYEKQIQKTVAMNVANRKAADEFLAANKGKAGVKTTVSGLQYKVIKEGKGPKPLAEDTVRVHYKGRTLDGKEFDSSYKRNEPAEFQVKQVIPGWREGVQLMPVGSTYEIYLPPDLAYGDQGAPPAIGPGSLIIFQVELLDIVQPQPEGKAEADKADAKAAVGKAEANPAKKQ</sequence>
<evidence type="ECO:0000256" key="1">
    <source>
        <dbReference type="ARBA" id="ARBA00000971"/>
    </source>
</evidence>
<organism evidence="9 10">
    <name type="scientific">Desulfobulbus oralis</name>
    <dbReference type="NCBI Taxonomy" id="1986146"/>
    <lineage>
        <taxon>Bacteria</taxon>
        <taxon>Pseudomonadati</taxon>
        <taxon>Thermodesulfobacteriota</taxon>
        <taxon>Desulfobulbia</taxon>
        <taxon>Desulfobulbales</taxon>
        <taxon>Desulfobulbaceae</taxon>
        <taxon>Desulfobulbus</taxon>
    </lineage>
</organism>
<dbReference type="InterPro" id="IPR001179">
    <property type="entry name" value="PPIase_FKBP_dom"/>
</dbReference>
<dbReference type="Pfam" id="PF01346">
    <property type="entry name" value="FKBP_N"/>
    <property type="match status" value="1"/>
</dbReference>
<accession>A0A2L1GQB0</accession>
<dbReference type="KEGG" id="deo:CAY53_10360"/>
<name>A0A2L1GQB0_9BACT</name>
<dbReference type="InterPro" id="IPR046357">
    <property type="entry name" value="PPIase_dom_sf"/>
</dbReference>
<dbReference type="AlphaFoldDB" id="A0A2L1GQB0"/>
<feature type="compositionally biased region" description="Basic and acidic residues" evidence="7">
    <location>
        <begin position="261"/>
        <end position="270"/>
    </location>
</feature>
<dbReference type="Proteomes" id="UP000239867">
    <property type="component" value="Chromosome"/>
</dbReference>
<protein>
    <recommendedName>
        <fullName evidence="6">Peptidyl-prolyl cis-trans isomerase</fullName>
        <ecNumber evidence="6">5.2.1.8</ecNumber>
    </recommendedName>
</protein>
<evidence type="ECO:0000256" key="6">
    <source>
        <dbReference type="RuleBase" id="RU003915"/>
    </source>
</evidence>
<dbReference type="Gene3D" id="1.10.287.460">
    <property type="entry name" value="Peptidyl-prolyl cis-trans isomerase, FKBP-type, N-terminal domain"/>
    <property type="match status" value="1"/>
</dbReference>
<dbReference type="EC" id="5.2.1.8" evidence="6"/>
<dbReference type="SUPFAM" id="SSF54534">
    <property type="entry name" value="FKBP-like"/>
    <property type="match status" value="1"/>
</dbReference>
<evidence type="ECO:0000256" key="3">
    <source>
        <dbReference type="ARBA" id="ARBA00023110"/>
    </source>
</evidence>
<evidence type="ECO:0000259" key="8">
    <source>
        <dbReference type="PROSITE" id="PS50059"/>
    </source>
</evidence>
<dbReference type="Gene3D" id="3.10.50.40">
    <property type="match status" value="1"/>
</dbReference>
<evidence type="ECO:0000256" key="2">
    <source>
        <dbReference type="ARBA" id="ARBA00006577"/>
    </source>
</evidence>
<dbReference type="GO" id="GO:0006457">
    <property type="term" value="P:protein folding"/>
    <property type="evidence" value="ECO:0007669"/>
    <property type="project" value="InterPro"/>
</dbReference>
<dbReference type="InterPro" id="IPR036944">
    <property type="entry name" value="PPIase_FKBP_N_sf"/>
</dbReference>
<feature type="compositionally biased region" description="Low complexity" evidence="7">
    <location>
        <begin position="271"/>
        <end position="285"/>
    </location>
</feature>
<feature type="region of interest" description="Disordered" evidence="7">
    <location>
        <begin position="259"/>
        <end position="285"/>
    </location>
</feature>
<dbReference type="PANTHER" id="PTHR43811">
    <property type="entry name" value="FKBP-TYPE PEPTIDYL-PROLYL CIS-TRANS ISOMERASE FKPA"/>
    <property type="match status" value="1"/>
</dbReference>
<evidence type="ECO:0000313" key="9">
    <source>
        <dbReference type="EMBL" id="AVD71817.1"/>
    </source>
</evidence>